<dbReference type="SMART" id="SM00220">
    <property type="entry name" value="S_TKc"/>
    <property type="match status" value="1"/>
</dbReference>
<dbReference type="Gene3D" id="1.10.510.10">
    <property type="entry name" value="Transferase(Phosphotransferase) domain 1"/>
    <property type="match status" value="1"/>
</dbReference>
<keyword evidence="16" id="KW-1185">Reference proteome</keyword>
<evidence type="ECO:0000256" key="6">
    <source>
        <dbReference type="ARBA" id="ARBA00047899"/>
    </source>
</evidence>
<feature type="domain" description="Protein kinase" evidence="14">
    <location>
        <begin position="85"/>
        <end position="338"/>
    </location>
</feature>
<dbReference type="InterPro" id="IPR030616">
    <property type="entry name" value="Aur-like"/>
</dbReference>
<evidence type="ECO:0000256" key="13">
    <source>
        <dbReference type="RuleBase" id="RU367134"/>
    </source>
</evidence>
<dbReference type="EC" id="2.7.11.1" evidence="13"/>
<evidence type="ECO:0000256" key="7">
    <source>
        <dbReference type="ARBA" id="ARBA00048679"/>
    </source>
</evidence>
<feature type="binding site" evidence="9">
    <location>
        <begin position="212"/>
        <end position="213"/>
    </location>
    <ligand>
        <name>ATP</name>
        <dbReference type="ChEBI" id="CHEBI:30616"/>
    </ligand>
</feature>
<dbReference type="InterPro" id="IPR017441">
    <property type="entry name" value="Protein_kinase_ATP_BS"/>
</dbReference>
<sequence>MSESKTIVGGVENDVGNRTCFNSDKNNRDILINSSNISNATDIKMTTTRVMKRNSPYLRAPRMYSISDLALACPLHCPELSISDFDIGRRLGSGQFGSVYLARERRTKYIVALKALRKKNLVKSGMEVQVRREIEIQAHLKHVNILQLYAWFEDKSRIWLVIEIAPGGELYEKLCTDGPLKEYQVASYMKMMIEAIQCCHKKHVIHRDIKPENILIGVDGQLKLADFGWSSHINNNKSRRRTFCGTYDYLPPEITRKQEYGPEVDIWSLGVLCYELIKGEPPFPSNQGHNVQYYLIQNKQPEYSPHWSPILIGFMHAALQKLPQNRITISDMLKHPFIVKYTCGEKIPQEISNLDDKSECKLDNNENYNLNTNN</sequence>
<comment type="caution">
    <text evidence="15">The sequence shown here is derived from an EMBL/GenBank/DDBJ whole genome shotgun (WGS) entry which is preliminary data.</text>
</comment>
<keyword evidence="4 13" id="KW-0418">Kinase</keyword>
<keyword evidence="5 9" id="KW-0067">ATP-binding</keyword>
<dbReference type="FunFam" id="1.10.510.10:FF:000235">
    <property type="entry name" value="Serine/threonine-protein kinase ark1"/>
    <property type="match status" value="1"/>
</dbReference>
<reference evidence="15 16" key="1">
    <citation type="submission" date="2023-10" db="EMBL/GenBank/DDBJ databases">
        <title>Comparative genomics analysis reveals potential genetic determinants of host preference in Cryptosporidium xiaoi.</title>
        <authorList>
            <person name="Xiao L."/>
            <person name="Li J."/>
        </authorList>
    </citation>
    <scope>NUCLEOTIDE SEQUENCE [LARGE SCALE GENOMIC DNA]</scope>
    <source>
        <strain evidence="15 16">52996</strain>
    </source>
</reference>
<dbReference type="AlphaFoldDB" id="A0AAV9Y2L1"/>
<evidence type="ECO:0000313" key="15">
    <source>
        <dbReference type="EMBL" id="KAK6591093.1"/>
    </source>
</evidence>
<dbReference type="GO" id="GO:0004674">
    <property type="term" value="F:protein serine/threonine kinase activity"/>
    <property type="evidence" value="ECO:0007669"/>
    <property type="project" value="UniProtKB-KW"/>
</dbReference>
<evidence type="ECO:0000256" key="4">
    <source>
        <dbReference type="ARBA" id="ARBA00022777"/>
    </source>
</evidence>
<feature type="binding site" evidence="9">
    <location>
        <begin position="163"/>
        <end position="165"/>
    </location>
    <ligand>
        <name>ATP</name>
        <dbReference type="ChEBI" id="CHEBI:30616"/>
    </ligand>
</feature>
<comment type="catalytic activity">
    <reaction evidence="7 13">
        <text>L-seryl-[protein] + ATP = O-phospho-L-seryl-[protein] + ADP + H(+)</text>
        <dbReference type="Rhea" id="RHEA:17989"/>
        <dbReference type="Rhea" id="RHEA-COMP:9863"/>
        <dbReference type="Rhea" id="RHEA-COMP:11604"/>
        <dbReference type="ChEBI" id="CHEBI:15378"/>
        <dbReference type="ChEBI" id="CHEBI:29999"/>
        <dbReference type="ChEBI" id="CHEBI:30616"/>
        <dbReference type="ChEBI" id="CHEBI:83421"/>
        <dbReference type="ChEBI" id="CHEBI:456216"/>
        <dbReference type="EC" id="2.7.11.1"/>
    </reaction>
</comment>
<accession>A0AAV9Y2L1</accession>
<feature type="active site" description="Proton acceptor" evidence="8">
    <location>
        <position position="208"/>
    </location>
</feature>
<organism evidence="15 16">
    <name type="scientific">Cryptosporidium xiaoi</name>
    <dbReference type="NCBI Taxonomy" id="659607"/>
    <lineage>
        <taxon>Eukaryota</taxon>
        <taxon>Sar</taxon>
        <taxon>Alveolata</taxon>
        <taxon>Apicomplexa</taxon>
        <taxon>Conoidasida</taxon>
        <taxon>Coccidia</taxon>
        <taxon>Eucoccidiorida</taxon>
        <taxon>Eimeriorina</taxon>
        <taxon>Cryptosporidiidae</taxon>
        <taxon>Cryptosporidium</taxon>
    </lineage>
</organism>
<evidence type="ECO:0000256" key="10">
    <source>
        <dbReference type="PIRSR" id="PIRSR630616-3"/>
    </source>
</evidence>
<evidence type="ECO:0000256" key="3">
    <source>
        <dbReference type="ARBA" id="ARBA00022741"/>
    </source>
</evidence>
<dbReference type="EMBL" id="JAWDEY010000002">
    <property type="protein sequence ID" value="KAK6591093.1"/>
    <property type="molecule type" value="Genomic_DNA"/>
</dbReference>
<name>A0AAV9Y2L1_9CRYT</name>
<evidence type="ECO:0000256" key="8">
    <source>
        <dbReference type="PIRSR" id="PIRSR630616-1"/>
    </source>
</evidence>
<dbReference type="PROSITE" id="PS00107">
    <property type="entry name" value="PROTEIN_KINASE_ATP"/>
    <property type="match status" value="1"/>
</dbReference>
<comment type="catalytic activity">
    <reaction evidence="6 13">
        <text>L-threonyl-[protein] + ATP = O-phospho-L-threonyl-[protein] + ADP + H(+)</text>
        <dbReference type="Rhea" id="RHEA:46608"/>
        <dbReference type="Rhea" id="RHEA-COMP:11060"/>
        <dbReference type="Rhea" id="RHEA-COMP:11605"/>
        <dbReference type="ChEBI" id="CHEBI:15378"/>
        <dbReference type="ChEBI" id="CHEBI:30013"/>
        <dbReference type="ChEBI" id="CHEBI:30616"/>
        <dbReference type="ChEBI" id="CHEBI:61977"/>
        <dbReference type="ChEBI" id="CHEBI:456216"/>
        <dbReference type="EC" id="2.7.11.1"/>
    </reaction>
</comment>
<keyword evidence="1 12" id="KW-0723">Serine/threonine-protein kinase</keyword>
<evidence type="ECO:0000256" key="12">
    <source>
        <dbReference type="RuleBase" id="RU000304"/>
    </source>
</evidence>
<dbReference type="PANTHER" id="PTHR24350">
    <property type="entry name" value="SERINE/THREONINE-PROTEIN KINASE IAL-RELATED"/>
    <property type="match status" value="1"/>
</dbReference>
<evidence type="ECO:0000256" key="2">
    <source>
        <dbReference type="ARBA" id="ARBA00022679"/>
    </source>
</evidence>
<feature type="cross-link" description="Glycyl lysine isopeptide (Lys-Gly) (interchain with G-Cter in SUMO2)" evidence="10">
    <location>
        <position position="210"/>
    </location>
</feature>
<dbReference type="SUPFAM" id="SSF56112">
    <property type="entry name" value="Protein kinase-like (PK-like)"/>
    <property type="match status" value="1"/>
</dbReference>
<dbReference type="Pfam" id="PF00069">
    <property type="entry name" value="Pkinase"/>
    <property type="match status" value="1"/>
</dbReference>
<dbReference type="InterPro" id="IPR000719">
    <property type="entry name" value="Prot_kinase_dom"/>
</dbReference>
<dbReference type="CDD" id="cd14007">
    <property type="entry name" value="STKc_Aurora"/>
    <property type="match status" value="1"/>
</dbReference>
<evidence type="ECO:0000256" key="11">
    <source>
        <dbReference type="PROSITE-ProRule" id="PRU10141"/>
    </source>
</evidence>
<evidence type="ECO:0000313" key="16">
    <source>
        <dbReference type="Proteomes" id="UP001311799"/>
    </source>
</evidence>
<evidence type="ECO:0000259" key="14">
    <source>
        <dbReference type="PROSITE" id="PS50011"/>
    </source>
</evidence>
<dbReference type="FunFam" id="3.30.200.20:FF:000042">
    <property type="entry name" value="Aurora kinase A"/>
    <property type="match status" value="1"/>
</dbReference>
<comment type="similarity">
    <text evidence="13">Belongs to the protein kinase superfamily. Ser/Thr protein kinase family. Aurora subfamily.</text>
</comment>
<dbReference type="PROSITE" id="PS00108">
    <property type="entry name" value="PROTEIN_KINASE_ST"/>
    <property type="match status" value="1"/>
</dbReference>
<evidence type="ECO:0000256" key="9">
    <source>
        <dbReference type="PIRSR" id="PIRSR630616-2"/>
    </source>
</evidence>
<feature type="binding site" evidence="9">
    <location>
        <position position="226"/>
    </location>
    <ligand>
        <name>ATP</name>
        <dbReference type="ChEBI" id="CHEBI:30616"/>
    </ligand>
</feature>
<keyword evidence="2 13" id="KW-0808">Transferase</keyword>
<dbReference type="InterPro" id="IPR008271">
    <property type="entry name" value="Ser/Thr_kinase_AS"/>
</dbReference>
<gene>
    <name evidence="15" type="ORF">RS030_111915</name>
</gene>
<proteinExistence type="inferred from homology"/>
<evidence type="ECO:0000256" key="1">
    <source>
        <dbReference type="ARBA" id="ARBA00022527"/>
    </source>
</evidence>
<dbReference type="GO" id="GO:0005524">
    <property type="term" value="F:ATP binding"/>
    <property type="evidence" value="ECO:0007669"/>
    <property type="project" value="UniProtKB-UniRule"/>
</dbReference>
<evidence type="ECO:0000256" key="5">
    <source>
        <dbReference type="ARBA" id="ARBA00022840"/>
    </source>
</evidence>
<dbReference type="Proteomes" id="UP001311799">
    <property type="component" value="Unassembled WGS sequence"/>
</dbReference>
<dbReference type="InterPro" id="IPR011009">
    <property type="entry name" value="Kinase-like_dom_sf"/>
</dbReference>
<feature type="binding site" evidence="9 11">
    <location>
        <position position="114"/>
    </location>
    <ligand>
        <name>ATP</name>
        <dbReference type="ChEBI" id="CHEBI:30616"/>
    </ligand>
</feature>
<keyword evidence="3 9" id="KW-0547">Nucleotide-binding</keyword>
<protein>
    <recommendedName>
        <fullName evidence="13">Aurora kinase</fullName>
        <ecNumber evidence="13">2.7.11.1</ecNumber>
    </recommendedName>
</protein>
<dbReference type="PROSITE" id="PS50011">
    <property type="entry name" value="PROTEIN_KINASE_DOM"/>
    <property type="match status" value="1"/>
</dbReference>